<dbReference type="CDD" id="cd00342">
    <property type="entry name" value="gram_neg_porins"/>
    <property type="match status" value="1"/>
</dbReference>
<evidence type="ECO:0000256" key="11">
    <source>
        <dbReference type="SAM" id="SignalP"/>
    </source>
</evidence>
<protein>
    <submittedName>
        <fullName evidence="13">Porin</fullName>
    </submittedName>
</protein>
<dbReference type="PANTHER" id="PTHR34501:SF9">
    <property type="entry name" value="MAJOR OUTER MEMBRANE PROTEIN P.IA"/>
    <property type="match status" value="1"/>
</dbReference>
<evidence type="ECO:0000313" key="14">
    <source>
        <dbReference type="Proteomes" id="UP000446768"/>
    </source>
</evidence>
<sequence>MKTSYICWLALAACAASAQAQTGVSIYGIIDANLQYGDNGKEKQTSLQSGGLSQSRIGFMGSEDLGGGLSAIFNVENGFNVDNGAAAQGGLLFGRVALVGLSSKRLGALTLGRQYEPLHTLHTKFSTHQAGFGDAAGAFIPTINDVRFDNSIKYVTPSMAGLTLTAFVALGENTSVPNATTPAQSYGNLFNLQANFERGPLAAAFSYADKKKSPLLPDNHTTYSTAALSYDFGAIKPYLMVETIRNDRVTTTTQDFNFWSLAADMPLGPGRLNASLGSLRNRSAANAGAKSYGLVYDYLLSKRSNLYLGYAKVANQASAAYFVGSGNGFAIAAAGNGADPQAVVLGMRHKF</sequence>
<dbReference type="PANTHER" id="PTHR34501">
    <property type="entry name" value="PROTEIN YDDL-RELATED"/>
    <property type="match status" value="1"/>
</dbReference>
<dbReference type="SUPFAM" id="SSF56935">
    <property type="entry name" value="Porins"/>
    <property type="match status" value="1"/>
</dbReference>
<dbReference type="Pfam" id="PF13609">
    <property type="entry name" value="Porin_4"/>
    <property type="match status" value="1"/>
</dbReference>
<dbReference type="InterPro" id="IPR050298">
    <property type="entry name" value="Gram-neg_bact_OMP"/>
</dbReference>
<evidence type="ECO:0000256" key="7">
    <source>
        <dbReference type="ARBA" id="ARBA00023065"/>
    </source>
</evidence>
<comment type="caution">
    <text evidence="13">The sequence shown here is derived from an EMBL/GenBank/DDBJ whole genome shotgun (WGS) entry which is preliminary data.</text>
</comment>
<evidence type="ECO:0000256" key="4">
    <source>
        <dbReference type="ARBA" id="ARBA00022452"/>
    </source>
</evidence>
<keyword evidence="9" id="KW-0472">Membrane</keyword>
<dbReference type="GO" id="GO:0046930">
    <property type="term" value="C:pore complex"/>
    <property type="evidence" value="ECO:0007669"/>
    <property type="project" value="UniProtKB-KW"/>
</dbReference>
<comment type="subunit">
    <text evidence="2">Homotrimer.</text>
</comment>
<dbReference type="Proteomes" id="UP000446768">
    <property type="component" value="Unassembled WGS sequence"/>
</dbReference>
<feature type="domain" description="Porin" evidence="12">
    <location>
        <begin position="10"/>
        <end position="316"/>
    </location>
</feature>
<keyword evidence="7" id="KW-0406">Ion transport</keyword>
<dbReference type="InterPro" id="IPR033900">
    <property type="entry name" value="Gram_neg_porin_domain"/>
</dbReference>
<evidence type="ECO:0000256" key="1">
    <source>
        <dbReference type="ARBA" id="ARBA00004571"/>
    </source>
</evidence>
<name>A0A7X2IIK8_9BURK</name>
<dbReference type="EMBL" id="WKJJ01000001">
    <property type="protein sequence ID" value="MRV70480.1"/>
    <property type="molecule type" value="Genomic_DNA"/>
</dbReference>
<dbReference type="GO" id="GO:0009279">
    <property type="term" value="C:cell outer membrane"/>
    <property type="evidence" value="ECO:0007669"/>
    <property type="project" value="UniProtKB-SubCell"/>
</dbReference>
<evidence type="ECO:0000256" key="5">
    <source>
        <dbReference type="ARBA" id="ARBA00022692"/>
    </source>
</evidence>
<evidence type="ECO:0000256" key="2">
    <source>
        <dbReference type="ARBA" id="ARBA00011233"/>
    </source>
</evidence>
<organism evidence="13 14">
    <name type="scientific">Pseudoduganella rivuli</name>
    <dbReference type="NCBI Taxonomy" id="2666085"/>
    <lineage>
        <taxon>Bacteria</taxon>
        <taxon>Pseudomonadati</taxon>
        <taxon>Pseudomonadota</taxon>
        <taxon>Betaproteobacteria</taxon>
        <taxon>Burkholderiales</taxon>
        <taxon>Oxalobacteraceae</taxon>
        <taxon>Telluria group</taxon>
        <taxon>Pseudoduganella</taxon>
    </lineage>
</organism>
<keyword evidence="6 11" id="KW-0732">Signal</keyword>
<dbReference type="Gene3D" id="2.40.160.10">
    <property type="entry name" value="Porin"/>
    <property type="match status" value="1"/>
</dbReference>
<feature type="chain" id="PRO_5030574938" evidence="11">
    <location>
        <begin position="21"/>
        <end position="351"/>
    </location>
</feature>
<keyword evidence="5" id="KW-0812">Transmembrane</keyword>
<evidence type="ECO:0000256" key="9">
    <source>
        <dbReference type="ARBA" id="ARBA00023136"/>
    </source>
</evidence>
<keyword evidence="3" id="KW-0813">Transport</keyword>
<evidence type="ECO:0000313" key="13">
    <source>
        <dbReference type="EMBL" id="MRV70480.1"/>
    </source>
</evidence>
<gene>
    <name evidence="13" type="ORF">GJ700_01935</name>
</gene>
<keyword evidence="10" id="KW-0998">Cell outer membrane</keyword>
<keyword evidence="14" id="KW-1185">Reference proteome</keyword>
<evidence type="ECO:0000256" key="10">
    <source>
        <dbReference type="ARBA" id="ARBA00023237"/>
    </source>
</evidence>
<evidence type="ECO:0000256" key="6">
    <source>
        <dbReference type="ARBA" id="ARBA00022729"/>
    </source>
</evidence>
<accession>A0A7X2IIK8</accession>
<keyword evidence="8" id="KW-0626">Porin</keyword>
<dbReference type="AlphaFoldDB" id="A0A7X2IIK8"/>
<evidence type="ECO:0000256" key="8">
    <source>
        <dbReference type="ARBA" id="ARBA00023114"/>
    </source>
</evidence>
<reference evidence="13 14" key="1">
    <citation type="submission" date="2019-11" db="EMBL/GenBank/DDBJ databases">
        <title>Novel species isolated from a subtropical stream in China.</title>
        <authorList>
            <person name="Lu H."/>
        </authorList>
    </citation>
    <scope>NUCLEOTIDE SEQUENCE [LARGE SCALE GENOMIC DNA]</scope>
    <source>
        <strain evidence="13 14">FT92W</strain>
    </source>
</reference>
<proteinExistence type="predicted"/>
<dbReference type="InterPro" id="IPR023614">
    <property type="entry name" value="Porin_dom_sf"/>
</dbReference>
<dbReference type="RefSeq" id="WP_154370951.1">
    <property type="nucleotide sequence ID" value="NZ_WKJJ01000001.1"/>
</dbReference>
<evidence type="ECO:0000256" key="3">
    <source>
        <dbReference type="ARBA" id="ARBA00022448"/>
    </source>
</evidence>
<dbReference type="GO" id="GO:0006811">
    <property type="term" value="P:monoatomic ion transport"/>
    <property type="evidence" value="ECO:0007669"/>
    <property type="project" value="UniProtKB-KW"/>
</dbReference>
<feature type="signal peptide" evidence="11">
    <location>
        <begin position="1"/>
        <end position="20"/>
    </location>
</feature>
<keyword evidence="4" id="KW-1134">Transmembrane beta strand</keyword>
<dbReference type="GO" id="GO:0015288">
    <property type="term" value="F:porin activity"/>
    <property type="evidence" value="ECO:0007669"/>
    <property type="project" value="UniProtKB-KW"/>
</dbReference>
<comment type="subcellular location">
    <subcellularLocation>
        <location evidence="1">Cell outer membrane</location>
        <topology evidence="1">Multi-pass membrane protein</topology>
    </subcellularLocation>
</comment>
<evidence type="ECO:0000259" key="12">
    <source>
        <dbReference type="Pfam" id="PF13609"/>
    </source>
</evidence>